<name>A0A4R6SLV0_LABRH</name>
<protein>
    <submittedName>
        <fullName evidence="2">Uncharacterized protein</fullName>
    </submittedName>
</protein>
<keyword evidence="1" id="KW-0812">Transmembrane</keyword>
<keyword evidence="1" id="KW-0472">Membrane</keyword>
<dbReference type="RefSeq" id="WP_133847218.1">
    <property type="nucleotide sequence ID" value="NZ_SNXZ01000001.1"/>
</dbReference>
<dbReference type="Proteomes" id="UP000295444">
    <property type="component" value="Unassembled WGS sequence"/>
</dbReference>
<proteinExistence type="predicted"/>
<sequence>MSQQPLDANPQAMNLQAPPGKRGWYIGAGIAVVLIAAVVTVVLVLTSSNSYDLKGSITIFGSVQSAAMDGHCHGMDGYDDIDTGAQVNVYNRSGDLVATGELGAGKSVTGESLECTFPFTVPNVPSGTVQLEISHRGRSTVTEDEGRGGRLALTLK</sequence>
<evidence type="ECO:0000313" key="3">
    <source>
        <dbReference type="Proteomes" id="UP000295444"/>
    </source>
</evidence>
<feature type="transmembrane region" description="Helical" evidence="1">
    <location>
        <begin position="23"/>
        <end position="45"/>
    </location>
</feature>
<accession>A0A4R6SLV0</accession>
<dbReference type="EMBL" id="SNXZ01000001">
    <property type="protein sequence ID" value="TDQ04292.1"/>
    <property type="molecule type" value="Genomic_DNA"/>
</dbReference>
<gene>
    <name evidence="2" type="ORF">EV186_101236</name>
</gene>
<reference evidence="2 3" key="1">
    <citation type="submission" date="2019-03" db="EMBL/GenBank/DDBJ databases">
        <title>Genomic Encyclopedia of Type Strains, Phase IV (KMG-IV): sequencing the most valuable type-strain genomes for metagenomic binning, comparative biology and taxonomic classification.</title>
        <authorList>
            <person name="Goeker M."/>
        </authorList>
    </citation>
    <scope>NUCLEOTIDE SEQUENCE [LARGE SCALE GENOMIC DNA]</scope>
    <source>
        <strain evidence="2 3">DSM 45361</strain>
    </source>
</reference>
<keyword evidence="3" id="KW-1185">Reference proteome</keyword>
<comment type="caution">
    <text evidence="2">The sequence shown here is derived from an EMBL/GenBank/DDBJ whole genome shotgun (WGS) entry which is preliminary data.</text>
</comment>
<evidence type="ECO:0000256" key="1">
    <source>
        <dbReference type="SAM" id="Phobius"/>
    </source>
</evidence>
<keyword evidence="1" id="KW-1133">Transmembrane helix</keyword>
<evidence type="ECO:0000313" key="2">
    <source>
        <dbReference type="EMBL" id="TDQ04292.1"/>
    </source>
</evidence>
<organism evidence="2 3">
    <name type="scientific">Labedaea rhizosphaerae</name>
    <dbReference type="NCBI Taxonomy" id="598644"/>
    <lineage>
        <taxon>Bacteria</taxon>
        <taxon>Bacillati</taxon>
        <taxon>Actinomycetota</taxon>
        <taxon>Actinomycetes</taxon>
        <taxon>Pseudonocardiales</taxon>
        <taxon>Pseudonocardiaceae</taxon>
        <taxon>Labedaea</taxon>
    </lineage>
</organism>
<dbReference type="OrthoDB" id="4965292at2"/>
<dbReference type="AlphaFoldDB" id="A0A4R6SLV0"/>